<dbReference type="OrthoDB" id="1680428at2"/>
<dbReference type="PANTHER" id="PTHR30203:SF24">
    <property type="entry name" value="BLR4935 PROTEIN"/>
    <property type="match status" value="1"/>
</dbReference>
<dbReference type="RefSeq" id="WP_015755360.1">
    <property type="nucleotide sequence ID" value="NC_013222.1"/>
</dbReference>
<keyword evidence="3" id="KW-1185">Reference proteome</keyword>
<evidence type="ECO:0008006" key="4">
    <source>
        <dbReference type="Google" id="ProtNLM"/>
    </source>
</evidence>
<dbReference type="KEGG" id="rbi:RB2501_00811"/>
<reference evidence="2 3" key="1">
    <citation type="journal article" date="2009" name="J. Bacteriol.">
        <title>Complete genome sequence of Robiginitalea biformata HTCC2501.</title>
        <authorList>
            <person name="Oh H.M."/>
            <person name="Giovannoni S.J."/>
            <person name="Lee K."/>
            <person name="Ferriera S."/>
            <person name="Johnson J."/>
            <person name="Cho J.C."/>
        </authorList>
    </citation>
    <scope>NUCLEOTIDE SEQUENCE [LARGE SCALE GENOMIC DNA]</scope>
    <source>
        <strain evidence="3">ATCC BAA-864 / HTCC2501 / KCTC 12146</strain>
    </source>
</reference>
<dbReference type="PANTHER" id="PTHR30203">
    <property type="entry name" value="OUTER MEMBRANE CATION EFFLUX PROTEIN"/>
    <property type="match status" value="1"/>
</dbReference>
<dbReference type="HOGENOM" id="CLU_012817_15_0_10"/>
<protein>
    <recommendedName>
        <fullName evidence="4">Outer membrane efflux protein</fullName>
    </recommendedName>
</protein>
<dbReference type="eggNOG" id="COG1538">
    <property type="taxonomic scope" value="Bacteria"/>
</dbReference>
<gene>
    <name evidence="2" type="ordered locus">RB2501_00811</name>
</gene>
<evidence type="ECO:0000313" key="2">
    <source>
        <dbReference type="EMBL" id="EAR14572.1"/>
    </source>
</evidence>
<dbReference type="Pfam" id="PF02321">
    <property type="entry name" value="OEP"/>
    <property type="match status" value="1"/>
</dbReference>
<dbReference type="InterPro" id="IPR010131">
    <property type="entry name" value="MdtP/NodT-like"/>
</dbReference>
<evidence type="ECO:0000256" key="1">
    <source>
        <dbReference type="ARBA" id="ARBA00007613"/>
    </source>
</evidence>
<dbReference type="AlphaFoldDB" id="A4CNV5"/>
<dbReference type="GO" id="GO:0015562">
    <property type="term" value="F:efflux transmembrane transporter activity"/>
    <property type="evidence" value="ECO:0007669"/>
    <property type="project" value="InterPro"/>
</dbReference>
<sequence>MNVKKITLNVLFVLGVVSGMGAQEIRYFFELAETNNPELRALRLRHDLAGEKVNEARALPDTEIGAGVFVSEPETRTGAQVVRFSVRQMLPWFGQITARENFASSMAEVEYLDWVIARRQLRLEVAQAYYRLQALRQQIGILEQQAVLLDSYREVALAAVEAGKASAVDVLRLEIRKNDVTARSQVLENQYESGAFAFFRLINATETAIGFMVTELPGELPEPDPPVLGPHPELEKYDRLFASVAREEVLNRKSAAPKIGLGLDYIPVAERTDMVIPDSGKDIVMPMVSFSFPLFRSPYKSRTRQNEFRQAALEAEENARRNRLEGMLQQAWQGQRSARVRFATLTENSQNTRQAIEILLKNYQTQQADFGDLLEMQEMELKLELERTEAFASYLSQGALVNYLVAQPGL</sequence>
<organism evidence="2 3">
    <name type="scientific">Robiginitalea biformata (strain ATCC BAA-864 / DSM 15991 / KCTC 12146 / HTCC2501)</name>
    <dbReference type="NCBI Taxonomy" id="313596"/>
    <lineage>
        <taxon>Bacteria</taxon>
        <taxon>Pseudomonadati</taxon>
        <taxon>Bacteroidota</taxon>
        <taxon>Flavobacteriia</taxon>
        <taxon>Flavobacteriales</taxon>
        <taxon>Flavobacteriaceae</taxon>
        <taxon>Robiginitalea</taxon>
    </lineage>
</organism>
<dbReference type="Gene3D" id="1.20.1600.10">
    <property type="entry name" value="Outer membrane efflux proteins (OEP)"/>
    <property type="match status" value="1"/>
</dbReference>
<accession>A4CNV5</accession>
<dbReference type="STRING" id="313596.RB2501_00811"/>
<proteinExistence type="inferred from homology"/>
<dbReference type="Proteomes" id="UP000009049">
    <property type="component" value="Chromosome"/>
</dbReference>
<name>A4CNV5_ROBBH</name>
<dbReference type="SUPFAM" id="SSF56954">
    <property type="entry name" value="Outer membrane efflux proteins (OEP)"/>
    <property type="match status" value="1"/>
</dbReference>
<evidence type="ECO:0000313" key="3">
    <source>
        <dbReference type="Proteomes" id="UP000009049"/>
    </source>
</evidence>
<dbReference type="EMBL" id="CP001712">
    <property type="protein sequence ID" value="EAR14572.1"/>
    <property type="molecule type" value="Genomic_DNA"/>
</dbReference>
<comment type="similarity">
    <text evidence="1">Belongs to the outer membrane factor (OMF) (TC 1.B.17) family.</text>
</comment>
<dbReference type="InterPro" id="IPR003423">
    <property type="entry name" value="OMP_efflux"/>
</dbReference>